<comment type="similarity">
    <text evidence="2">Belongs to the major facilitator superfamily.</text>
</comment>
<gene>
    <name evidence="8" type="ORF">SAMN05443244_3576</name>
</gene>
<dbReference type="Gene3D" id="1.20.1250.20">
    <property type="entry name" value="MFS general substrate transporter like domains"/>
    <property type="match status" value="2"/>
</dbReference>
<evidence type="ECO:0000256" key="4">
    <source>
        <dbReference type="ARBA" id="ARBA00022692"/>
    </source>
</evidence>
<dbReference type="GO" id="GO:0022857">
    <property type="term" value="F:transmembrane transporter activity"/>
    <property type="evidence" value="ECO:0007669"/>
    <property type="project" value="InterPro"/>
</dbReference>
<dbReference type="OrthoDB" id="119473at2"/>
<evidence type="ECO:0000256" key="7">
    <source>
        <dbReference type="SAM" id="Phobius"/>
    </source>
</evidence>
<keyword evidence="6 7" id="KW-0472">Membrane</keyword>
<organism evidence="8 9">
    <name type="scientific">Terriglobus roseus</name>
    <dbReference type="NCBI Taxonomy" id="392734"/>
    <lineage>
        <taxon>Bacteria</taxon>
        <taxon>Pseudomonadati</taxon>
        <taxon>Acidobacteriota</taxon>
        <taxon>Terriglobia</taxon>
        <taxon>Terriglobales</taxon>
        <taxon>Acidobacteriaceae</taxon>
        <taxon>Terriglobus</taxon>
    </lineage>
</organism>
<feature type="transmembrane region" description="Helical" evidence="7">
    <location>
        <begin position="93"/>
        <end position="112"/>
    </location>
</feature>
<dbReference type="Pfam" id="PF07690">
    <property type="entry name" value="MFS_1"/>
    <property type="match status" value="1"/>
</dbReference>
<evidence type="ECO:0000256" key="5">
    <source>
        <dbReference type="ARBA" id="ARBA00022989"/>
    </source>
</evidence>
<feature type="transmembrane region" description="Helical" evidence="7">
    <location>
        <begin position="118"/>
        <end position="137"/>
    </location>
</feature>
<evidence type="ECO:0000256" key="6">
    <source>
        <dbReference type="ARBA" id="ARBA00023136"/>
    </source>
</evidence>
<dbReference type="PANTHER" id="PTHR23514">
    <property type="entry name" value="BYPASS OF STOP CODON PROTEIN 6"/>
    <property type="match status" value="1"/>
</dbReference>
<feature type="transmembrane region" description="Helical" evidence="7">
    <location>
        <begin position="29"/>
        <end position="52"/>
    </location>
</feature>
<dbReference type="PANTHER" id="PTHR23514:SF3">
    <property type="entry name" value="BYPASS OF STOP CODON PROTEIN 6"/>
    <property type="match status" value="1"/>
</dbReference>
<feature type="transmembrane region" description="Helical" evidence="7">
    <location>
        <begin position="312"/>
        <end position="332"/>
    </location>
</feature>
<accession>A0A1H4SX43</accession>
<proteinExistence type="inferred from homology"/>
<dbReference type="InterPro" id="IPR051788">
    <property type="entry name" value="MFS_Transporter"/>
</dbReference>
<feature type="transmembrane region" description="Helical" evidence="7">
    <location>
        <begin position="263"/>
        <end position="280"/>
    </location>
</feature>
<feature type="transmembrane region" description="Helical" evidence="7">
    <location>
        <begin position="176"/>
        <end position="196"/>
    </location>
</feature>
<dbReference type="AlphaFoldDB" id="A0A1H4SX43"/>
<dbReference type="SUPFAM" id="SSF103473">
    <property type="entry name" value="MFS general substrate transporter"/>
    <property type="match status" value="1"/>
</dbReference>
<dbReference type="GO" id="GO:0012505">
    <property type="term" value="C:endomembrane system"/>
    <property type="evidence" value="ECO:0007669"/>
    <property type="project" value="UniProtKB-SubCell"/>
</dbReference>
<reference evidence="8 9" key="1">
    <citation type="submission" date="2016-10" db="EMBL/GenBank/DDBJ databases">
        <authorList>
            <person name="de Groot N.N."/>
        </authorList>
    </citation>
    <scope>NUCLEOTIDE SEQUENCE [LARGE SCALE GENOMIC DNA]</scope>
    <source>
        <strain evidence="8 9">AB35.6</strain>
    </source>
</reference>
<feature type="transmembrane region" description="Helical" evidence="7">
    <location>
        <begin position="217"/>
        <end position="243"/>
    </location>
</feature>
<name>A0A1H4SX43_9BACT</name>
<dbReference type="InterPro" id="IPR011701">
    <property type="entry name" value="MFS"/>
</dbReference>
<evidence type="ECO:0000313" key="9">
    <source>
        <dbReference type="Proteomes" id="UP000182409"/>
    </source>
</evidence>
<dbReference type="RefSeq" id="WP_083350618.1">
    <property type="nucleotide sequence ID" value="NZ_FNSD01000001.1"/>
</dbReference>
<feature type="transmembrane region" description="Helical" evidence="7">
    <location>
        <begin position="374"/>
        <end position="391"/>
    </location>
</feature>
<dbReference type="EMBL" id="FNSD01000001">
    <property type="protein sequence ID" value="SEC48544.1"/>
    <property type="molecule type" value="Genomic_DNA"/>
</dbReference>
<feature type="transmembrane region" description="Helical" evidence="7">
    <location>
        <begin position="149"/>
        <end position="170"/>
    </location>
</feature>
<evidence type="ECO:0000256" key="3">
    <source>
        <dbReference type="ARBA" id="ARBA00022448"/>
    </source>
</evidence>
<evidence type="ECO:0000313" key="8">
    <source>
        <dbReference type="EMBL" id="SEC48544.1"/>
    </source>
</evidence>
<dbReference type="Proteomes" id="UP000182409">
    <property type="component" value="Unassembled WGS sequence"/>
</dbReference>
<comment type="subcellular location">
    <subcellularLocation>
        <location evidence="1">Endomembrane system</location>
        <topology evidence="1">Multi-pass membrane protein</topology>
    </subcellularLocation>
</comment>
<dbReference type="GO" id="GO:0016020">
    <property type="term" value="C:membrane"/>
    <property type="evidence" value="ECO:0007669"/>
    <property type="project" value="TreeGrafter"/>
</dbReference>
<evidence type="ECO:0000256" key="1">
    <source>
        <dbReference type="ARBA" id="ARBA00004127"/>
    </source>
</evidence>
<protein>
    <submittedName>
        <fullName evidence="8">Fucose permease</fullName>
    </submittedName>
</protein>
<feature type="transmembrane region" description="Helical" evidence="7">
    <location>
        <begin position="64"/>
        <end position="86"/>
    </location>
</feature>
<feature type="transmembrane region" description="Helical" evidence="7">
    <location>
        <begin position="344"/>
        <end position="362"/>
    </location>
</feature>
<keyword evidence="4 7" id="KW-0812">Transmembrane</keyword>
<dbReference type="InterPro" id="IPR036259">
    <property type="entry name" value="MFS_trans_sf"/>
</dbReference>
<keyword evidence="5 7" id="KW-1133">Transmembrane helix</keyword>
<evidence type="ECO:0000256" key="2">
    <source>
        <dbReference type="ARBA" id="ARBA00008335"/>
    </source>
</evidence>
<sequence length="405" mass="40923">MNHQSGERTAAPAPTPAEITAGASPHLALLHLCMLLAGFGTVFLGPTLPVLAASAHATDSGSGLFFTAQFVGAFFGGVTTSSRLWFSLIRGSAAATLGFALLGACALSHASLPWDAAALLPLGFGVGQMLTAVNLLASQRFASHRGSALSLVNLSWSLGAVCAPFLLGSLLPHVRLGMLLGSAATLFFSACIAAMVNAKGFGPARVAKGAGTSGRGLSGIAFAYFGFLLLLYGGVETSIGGWITTFGTRYGSGALQTSALGESALWIGITSGRALAPLLLRLMRERTLLIGSLLTATALTAMLSRAHGGSTITVIAGLLGIALAPWFPLVLSSMLGEGAAAHEVGTIIAVSGIGAATLPLLLGTVSRASGSLRTALLVPLCGLLLLFALSFRRGQPASAGEIQQA</sequence>
<keyword evidence="3" id="KW-0813">Transport</keyword>